<organism evidence="5 6">
    <name type="scientific">Drosophila rubida</name>
    <dbReference type="NCBI Taxonomy" id="30044"/>
    <lineage>
        <taxon>Eukaryota</taxon>
        <taxon>Metazoa</taxon>
        <taxon>Ecdysozoa</taxon>
        <taxon>Arthropoda</taxon>
        <taxon>Hexapoda</taxon>
        <taxon>Insecta</taxon>
        <taxon>Pterygota</taxon>
        <taxon>Neoptera</taxon>
        <taxon>Endopterygota</taxon>
        <taxon>Diptera</taxon>
        <taxon>Brachycera</taxon>
        <taxon>Muscomorpha</taxon>
        <taxon>Ephydroidea</taxon>
        <taxon>Drosophilidae</taxon>
        <taxon>Drosophila</taxon>
    </lineage>
</organism>
<comment type="caution">
    <text evidence="5">The sequence shown here is derived from an EMBL/GenBank/DDBJ whole genome shotgun (WGS) entry which is preliminary data.</text>
</comment>
<dbReference type="GO" id="GO:0006357">
    <property type="term" value="P:regulation of transcription by RNA polymerase II"/>
    <property type="evidence" value="ECO:0007669"/>
    <property type="project" value="TreeGrafter"/>
</dbReference>
<evidence type="ECO:0000313" key="5">
    <source>
        <dbReference type="EMBL" id="KAH8377042.1"/>
    </source>
</evidence>
<dbReference type="PROSITE" id="PS51031">
    <property type="entry name" value="BESS"/>
    <property type="match status" value="1"/>
</dbReference>
<evidence type="ECO:0008006" key="7">
    <source>
        <dbReference type="Google" id="ProtNLM"/>
    </source>
</evidence>
<protein>
    <recommendedName>
        <fullName evidence="7">MADF domain-containing protein</fullName>
    </recommendedName>
</protein>
<dbReference type="InterPro" id="IPR004210">
    <property type="entry name" value="BESS_motif"/>
</dbReference>
<evidence type="ECO:0000313" key="6">
    <source>
        <dbReference type="Proteomes" id="UP001200034"/>
    </source>
</evidence>
<dbReference type="Pfam" id="PF02944">
    <property type="entry name" value="BESS"/>
    <property type="match status" value="1"/>
</dbReference>
<dbReference type="PANTHER" id="PTHR12243">
    <property type="entry name" value="MADF DOMAIN TRANSCRIPTION FACTOR"/>
    <property type="match status" value="1"/>
</dbReference>
<reference evidence="5" key="1">
    <citation type="journal article" date="2021" name="Mol. Ecol. Resour.">
        <title>Phylogenomic analyses of the genus Drosophila reveals genomic signals of climate adaptation.</title>
        <authorList>
            <person name="Li F."/>
            <person name="Rane R.V."/>
            <person name="Luria V."/>
            <person name="Xiong Z."/>
            <person name="Chen J."/>
            <person name="Li Z."/>
            <person name="Catullo R.A."/>
            <person name="Griffin P.C."/>
            <person name="Schiffer M."/>
            <person name="Pearce S."/>
            <person name="Lee S.F."/>
            <person name="McElroy K."/>
            <person name="Stocker A."/>
            <person name="Shirriffs J."/>
            <person name="Cockerell F."/>
            <person name="Coppin C."/>
            <person name="Sgro C.M."/>
            <person name="Karger A."/>
            <person name="Cain J.W."/>
            <person name="Weber J.A."/>
            <person name="Santpere G."/>
            <person name="Kirschner M.W."/>
            <person name="Hoffmann A.A."/>
            <person name="Oakeshott J.G."/>
            <person name="Zhang G."/>
        </authorList>
    </citation>
    <scope>NUCLEOTIDE SEQUENCE</scope>
    <source>
        <strain evidence="5">BGI-SZ-2011g</strain>
    </source>
</reference>
<keyword evidence="6" id="KW-1185">Reference proteome</keyword>
<feature type="compositionally biased region" description="Polar residues" evidence="2">
    <location>
        <begin position="199"/>
        <end position="212"/>
    </location>
</feature>
<comment type="subcellular location">
    <subcellularLocation>
        <location evidence="1">Nucleus</location>
    </subcellularLocation>
</comment>
<dbReference type="InterPro" id="IPR006578">
    <property type="entry name" value="MADF-dom"/>
</dbReference>
<dbReference type="AlphaFoldDB" id="A0AAD4PN23"/>
<dbReference type="GO" id="GO:0005667">
    <property type="term" value="C:transcription regulator complex"/>
    <property type="evidence" value="ECO:0007669"/>
    <property type="project" value="TreeGrafter"/>
</dbReference>
<dbReference type="Proteomes" id="UP001200034">
    <property type="component" value="Unassembled WGS sequence"/>
</dbReference>
<feature type="compositionally biased region" description="Polar residues" evidence="2">
    <location>
        <begin position="299"/>
        <end position="327"/>
    </location>
</feature>
<dbReference type="EMBL" id="JAJJHW010001127">
    <property type="protein sequence ID" value="KAH8377042.1"/>
    <property type="molecule type" value="Genomic_DNA"/>
</dbReference>
<dbReference type="GO" id="GO:0003677">
    <property type="term" value="F:DNA binding"/>
    <property type="evidence" value="ECO:0007669"/>
    <property type="project" value="InterPro"/>
</dbReference>
<keyword evidence="1" id="KW-0539">Nucleus</keyword>
<dbReference type="PANTHER" id="PTHR12243:SF64">
    <property type="entry name" value="DORSAL INTERACTING PROTEIN 3-RELATED"/>
    <property type="match status" value="1"/>
</dbReference>
<evidence type="ECO:0000256" key="1">
    <source>
        <dbReference type="PROSITE-ProRule" id="PRU00371"/>
    </source>
</evidence>
<accession>A0AAD4PN23</accession>
<sequence>MKLDNYRLIVEVGRRRALWDSTMHLSQRKDVGSFLWDEVASIMQADVNTCKKRFKGLRDSYRAEVRKIQRRRIDYSNWPYFRPLEFLRNIFDPDQLVPFAPLPFNIESDCNDSGDQQKLDDFVIDVDNDSFDFEIMGDIFKRDTSNTPGPDSGSDLSTIVKQNNVDMFTPISYNNRSDVDISPLPKAPSTKRMRRHKSSTPTSEQSGFVNGCTSTPPPSQKSTTAVAAGDSTKDDADHNFLVSLLPHMKTLSTLNNMKFRTEVSRLLMELNQQDMQRESISQQHHHQSSPNLPKLTPAPASTNLGYHQQHSNNNTPNSKYSGSSTHTNSSPYAAHCSIIECDVKIENEPLF</sequence>
<dbReference type="InterPro" id="IPR039353">
    <property type="entry name" value="TF_Adf1"/>
</dbReference>
<feature type="domain" description="MADF" evidence="3">
    <location>
        <begin position="7"/>
        <end position="92"/>
    </location>
</feature>
<feature type="region of interest" description="Disordered" evidence="2">
    <location>
        <begin position="177"/>
        <end position="234"/>
    </location>
</feature>
<name>A0AAD4PN23_9MUSC</name>
<evidence type="ECO:0000259" key="3">
    <source>
        <dbReference type="PROSITE" id="PS51029"/>
    </source>
</evidence>
<dbReference type="SMART" id="SM00595">
    <property type="entry name" value="MADF"/>
    <property type="match status" value="1"/>
</dbReference>
<evidence type="ECO:0000259" key="4">
    <source>
        <dbReference type="PROSITE" id="PS51031"/>
    </source>
</evidence>
<dbReference type="GO" id="GO:0005634">
    <property type="term" value="C:nucleus"/>
    <property type="evidence" value="ECO:0007669"/>
    <property type="project" value="UniProtKB-SubCell"/>
</dbReference>
<evidence type="ECO:0000256" key="2">
    <source>
        <dbReference type="SAM" id="MobiDB-lite"/>
    </source>
</evidence>
<gene>
    <name evidence="5" type="ORF">KR093_002941</name>
</gene>
<feature type="domain" description="BESS" evidence="4">
    <location>
        <begin position="234"/>
        <end position="273"/>
    </location>
</feature>
<dbReference type="PROSITE" id="PS51029">
    <property type="entry name" value="MADF"/>
    <property type="match status" value="1"/>
</dbReference>
<feature type="compositionally biased region" description="Basic residues" evidence="2">
    <location>
        <begin position="189"/>
        <end position="198"/>
    </location>
</feature>
<feature type="region of interest" description="Disordered" evidence="2">
    <location>
        <begin position="276"/>
        <end position="327"/>
    </location>
</feature>
<dbReference type="Pfam" id="PF10545">
    <property type="entry name" value="MADF_DNA_bdg"/>
    <property type="match status" value="1"/>
</dbReference>
<proteinExistence type="predicted"/>